<keyword evidence="15" id="KW-1185">Reference proteome</keyword>
<comment type="pathway">
    <text evidence="1">Cofactor biosynthesis; tetrahydrofolate biosynthesis; 2-amino-4-hydroxy-6-hydroxymethyl-7,8-dihydropteridine diphosphate from 7,8-dihydroneopterin triphosphate: step 4/4.</text>
</comment>
<keyword evidence="8" id="KW-0067">ATP-binding</keyword>
<evidence type="ECO:0000256" key="12">
    <source>
        <dbReference type="ARBA" id="ARBA00033413"/>
    </source>
</evidence>
<evidence type="ECO:0000256" key="11">
    <source>
        <dbReference type="ARBA" id="ARBA00029766"/>
    </source>
</evidence>
<dbReference type="KEGG" id="sdf:ACG33_04320"/>
<reference evidence="14 15" key="1">
    <citation type="submission" date="2015-06" db="EMBL/GenBank/DDBJ databases">
        <title>A Comprehensive Approach to Explore the Metabolic and Phylogenetic Diversity of Bacterial Steroid Degradation in the Environment: Testosterone as an Example.</title>
        <authorList>
            <person name="Yang F.-C."/>
            <person name="Chen Y.-L."/>
            <person name="Yu C.-P."/>
            <person name="Tang S.-L."/>
            <person name="Wang P.-H."/>
            <person name="Ismail W."/>
            <person name="Wang C.-H."/>
            <person name="Yang C.-Y."/>
            <person name="Chiang Y.-R."/>
        </authorList>
    </citation>
    <scope>NUCLEOTIDE SEQUENCE [LARGE SCALE GENOMIC DNA]</scope>
    <source>
        <strain evidence="14 15">DSM 18526</strain>
    </source>
</reference>
<dbReference type="STRING" id="465721.ACG33_04320"/>
<evidence type="ECO:0000256" key="9">
    <source>
        <dbReference type="ARBA" id="ARBA00022909"/>
    </source>
</evidence>
<keyword evidence="7 14" id="KW-0418">Kinase</keyword>
<dbReference type="OrthoDB" id="9808041at2"/>
<dbReference type="GO" id="GO:0003848">
    <property type="term" value="F:2-amino-4-hydroxy-6-hydroxymethyldihydropteridine diphosphokinase activity"/>
    <property type="evidence" value="ECO:0007669"/>
    <property type="project" value="UniProtKB-EC"/>
</dbReference>
<name>A0A127F7E6_STEDE</name>
<dbReference type="PANTHER" id="PTHR43071:SF1">
    <property type="entry name" value="2-AMINO-4-HYDROXY-6-HYDROXYMETHYLDIHYDROPTERIDINE PYROPHOSPHOKINASE"/>
    <property type="match status" value="1"/>
</dbReference>
<dbReference type="CDD" id="cd00483">
    <property type="entry name" value="HPPK"/>
    <property type="match status" value="1"/>
</dbReference>
<dbReference type="PROSITE" id="PS00794">
    <property type="entry name" value="HPPK"/>
    <property type="match status" value="1"/>
</dbReference>
<dbReference type="Pfam" id="PF01288">
    <property type="entry name" value="HPPK"/>
    <property type="match status" value="1"/>
</dbReference>
<dbReference type="GO" id="GO:0016301">
    <property type="term" value="F:kinase activity"/>
    <property type="evidence" value="ECO:0007669"/>
    <property type="project" value="UniProtKB-KW"/>
</dbReference>
<dbReference type="GO" id="GO:0005524">
    <property type="term" value="F:ATP binding"/>
    <property type="evidence" value="ECO:0007669"/>
    <property type="project" value="UniProtKB-KW"/>
</dbReference>
<dbReference type="GO" id="GO:0046656">
    <property type="term" value="P:folic acid biosynthetic process"/>
    <property type="evidence" value="ECO:0007669"/>
    <property type="project" value="UniProtKB-KW"/>
</dbReference>
<dbReference type="UniPathway" id="UPA00077">
    <property type="reaction ID" value="UER00155"/>
</dbReference>
<evidence type="ECO:0000256" key="7">
    <source>
        <dbReference type="ARBA" id="ARBA00022777"/>
    </source>
</evidence>
<feature type="domain" description="7,8-dihydro-6-hydroxymethylpterin-pyrophosphokinase" evidence="13">
    <location>
        <begin position="88"/>
        <end position="99"/>
    </location>
</feature>
<dbReference type="NCBIfam" id="TIGR01498">
    <property type="entry name" value="folK"/>
    <property type="match status" value="1"/>
</dbReference>
<comment type="function">
    <text evidence="10">Catalyzes the transfer of pyrophosphate from adenosine triphosphate (ATP) to 6-hydroxymethyl-7,8-dihydropterin, an enzymatic step in folate biosynthesis pathway.</text>
</comment>
<evidence type="ECO:0000256" key="1">
    <source>
        <dbReference type="ARBA" id="ARBA00005051"/>
    </source>
</evidence>
<evidence type="ECO:0000259" key="13">
    <source>
        <dbReference type="PROSITE" id="PS00794"/>
    </source>
</evidence>
<proteinExistence type="inferred from homology"/>
<dbReference type="AlphaFoldDB" id="A0A127F7E6"/>
<dbReference type="Gene3D" id="3.30.70.560">
    <property type="entry name" value="7,8-Dihydro-6-hydroxymethylpterin-pyrophosphokinase HPPK"/>
    <property type="match status" value="1"/>
</dbReference>
<evidence type="ECO:0000256" key="6">
    <source>
        <dbReference type="ARBA" id="ARBA00022741"/>
    </source>
</evidence>
<dbReference type="InterPro" id="IPR035907">
    <property type="entry name" value="Hppk_sf"/>
</dbReference>
<organism evidence="14 15">
    <name type="scientific">Steroidobacter denitrificans</name>
    <dbReference type="NCBI Taxonomy" id="465721"/>
    <lineage>
        <taxon>Bacteria</taxon>
        <taxon>Pseudomonadati</taxon>
        <taxon>Pseudomonadota</taxon>
        <taxon>Gammaproteobacteria</taxon>
        <taxon>Steroidobacterales</taxon>
        <taxon>Steroidobacteraceae</taxon>
        <taxon>Steroidobacter</taxon>
    </lineage>
</organism>
<dbReference type="GO" id="GO:0046654">
    <property type="term" value="P:tetrahydrofolate biosynthetic process"/>
    <property type="evidence" value="ECO:0007669"/>
    <property type="project" value="UniProtKB-UniPathway"/>
</dbReference>
<sequence>MPVYVALGSNLDGPATQIEAAFTRLAALPQTRLVLRSRLYRTRPLGPVDQPDFINAAAGLLTRLGPRTLFGKLQQLETDQGRAPPILRWGPRRIDLDLLLYGEDRLDEPDLVIPHPGLTQRNFVLYPLRDIAAELRIPGYGRIADLAARAGPDGLVPHEPK</sequence>
<evidence type="ECO:0000313" key="15">
    <source>
        <dbReference type="Proteomes" id="UP000070250"/>
    </source>
</evidence>
<evidence type="ECO:0000313" key="14">
    <source>
        <dbReference type="EMBL" id="AMN46344.1"/>
    </source>
</evidence>
<evidence type="ECO:0000256" key="2">
    <source>
        <dbReference type="ARBA" id="ARBA00005810"/>
    </source>
</evidence>
<accession>A0A127F7E6</accession>
<keyword evidence="6" id="KW-0547">Nucleotide-binding</keyword>
<evidence type="ECO:0000256" key="10">
    <source>
        <dbReference type="ARBA" id="ARBA00029409"/>
    </source>
</evidence>
<protein>
    <recommendedName>
        <fullName evidence="4">2-amino-4-hydroxy-6-hydroxymethyldihydropteridine pyrophosphokinase</fullName>
        <ecNumber evidence="3">2.7.6.3</ecNumber>
    </recommendedName>
    <alternativeName>
        <fullName evidence="11">6-hydroxymethyl-7,8-dihydropterin pyrophosphokinase</fullName>
    </alternativeName>
    <alternativeName>
        <fullName evidence="12">7,8-dihydro-6-hydroxymethylpterin-pyrophosphokinase</fullName>
    </alternativeName>
</protein>
<dbReference type="SUPFAM" id="SSF55083">
    <property type="entry name" value="6-hydroxymethyl-7,8-dihydropterin pyrophosphokinase, HPPK"/>
    <property type="match status" value="1"/>
</dbReference>
<dbReference type="EMBL" id="CP011971">
    <property type="protein sequence ID" value="AMN46344.1"/>
    <property type="molecule type" value="Genomic_DNA"/>
</dbReference>
<dbReference type="PANTHER" id="PTHR43071">
    <property type="entry name" value="2-AMINO-4-HYDROXY-6-HYDROXYMETHYLDIHYDROPTERIDINE PYROPHOSPHOKINASE"/>
    <property type="match status" value="1"/>
</dbReference>
<gene>
    <name evidence="14" type="ORF">ACG33_04320</name>
</gene>
<evidence type="ECO:0000256" key="5">
    <source>
        <dbReference type="ARBA" id="ARBA00022679"/>
    </source>
</evidence>
<keyword evidence="5 14" id="KW-0808">Transferase</keyword>
<comment type="similarity">
    <text evidence="2">Belongs to the HPPK family.</text>
</comment>
<dbReference type="PATRIC" id="fig|465721.4.peg.924"/>
<evidence type="ECO:0000256" key="3">
    <source>
        <dbReference type="ARBA" id="ARBA00013253"/>
    </source>
</evidence>
<dbReference type="EC" id="2.7.6.3" evidence="3"/>
<keyword evidence="9" id="KW-0289">Folate biosynthesis</keyword>
<dbReference type="InterPro" id="IPR000550">
    <property type="entry name" value="Hppk"/>
</dbReference>
<dbReference type="Proteomes" id="UP000070250">
    <property type="component" value="Chromosome"/>
</dbReference>
<evidence type="ECO:0000256" key="4">
    <source>
        <dbReference type="ARBA" id="ARBA00016218"/>
    </source>
</evidence>
<evidence type="ECO:0000256" key="8">
    <source>
        <dbReference type="ARBA" id="ARBA00022840"/>
    </source>
</evidence>